<keyword evidence="5" id="KW-1185">Reference proteome</keyword>
<protein>
    <recommendedName>
        <fullName evidence="3">CCHC-type domain-containing protein</fullName>
    </recommendedName>
</protein>
<accession>A0A565CBJ2</accession>
<organism evidence="4 5">
    <name type="scientific">Arabis nemorensis</name>
    <dbReference type="NCBI Taxonomy" id="586526"/>
    <lineage>
        <taxon>Eukaryota</taxon>
        <taxon>Viridiplantae</taxon>
        <taxon>Streptophyta</taxon>
        <taxon>Embryophyta</taxon>
        <taxon>Tracheophyta</taxon>
        <taxon>Spermatophyta</taxon>
        <taxon>Magnoliopsida</taxon>
        <taxon>eudicotyledons</taxon>
        <taxon>Gunneridae</taxon>
        <taxon>Pentapetalae</taxon>
        <taxon>rosids</taxon>
        <taxon>malvids</taxon>
        <taxon>Brassicales</taxon>
        <taxon>Brassicaceae</taxon>
        <taxon>Arabideae</taxon>
        <taxon>Arabis</taxon>
    </lineage>
</organism>
<dbReference type="GO" id="GO:0003676">
    <property type="term" value="F:nucleic acid binding"/>
    <property type="evidence" value="ECO:0007669"/>
    <property type="project" value="InterPro"/>
</dbReference>
<comment type="caution">
    <text evidence="4">The sequence shown here is derived from an EMBL/GenBank/DDBJ whole genome shotgun (WGS) entry which is preliminary data.</text>
</comment>
<dbReference type="GO" id="GO:0008270">
    <property type="term" value="F:zinc ion binding"/>
    <property type="evidence" value="ECO:0007669"/>
    <property type="project" value="UniProtKB-KW"/>
</dbReference>
<proteinExistence type="predicted"/>
<sequence length="169" mass="19781">MKLPIRLPSGEVKSVDLIYERLDNHCFVCFSLGHEEKDCPRNWLSSHSSERNLGPSQQIALERLESERRKADRKMDERESSSAYWVRKDYSCGRDRRSNPPSQVVSRHNNYRNRTSPSASVKSGYRPFLTETADHRRRSNLYDREDLRASLTRSQRSSSHHAAIQRYKA</sequence>
<reference evidence="4" key="1">
    <citation type="submission" date="2019-07" db="EMBL/GenBank/DDBJ databases">
        <authorList>
            <person name="Dittberner H."/>
        </authorList>
    </citation>
    <scope>NUCLEOTIDE SEQUENCE [LARGE SCALE GENOMIC DNA]</scope>
</reference>
<keyword evidence="1" id="KW-0862">Zinc</keyword>
<dbReference type="InterPro" id="IPR001878">
    <property type="entry name" value="Znf_CCHC"/>
</dbReference>
<dbReference type="Pfam" id="PF14392">
    <property type="entry name" value="zf-CCHC_4"/>
    <property type="match status" value="1"/>
</dbReference>
<evidence type="ECO:0000313" key="5">
    <source>
        <dbReference type="Proteomes" id="UP000489600"/>
    </source>
</evidence>
<evidence type="ECO:0000256" key="2">
    <source>
        <dbReference type="SAM" id="MobiDB-lite"/>
    </source>
</evidence>
<name>A0A565CBJ2_9BRAS</name>
<dbReference type="PROSITE" id="PS50158">
    <property type="entry name" value="ZF_CCHC"/>
    <property type="match status" value="1"/>
</dbReference>
<dbReference type="EMBL" id="CABITT030000007">
    <property type="protein sequence ID" value="VVB11028.1"/>
    <property type="molecule type" value="Genomic_DNA"/>
</dbReference>
<feature type="compositionally biased region" description="Polar residues" evidence="2">
    <location>
        <begin position="99"/>
        <end position="121"/>
    </location>
</feature>
<feature type="region of interest" description="Disordered" evidence="2">
    <location>
        <begin position="150"/>
        <end position="169"/>
    </location>
</feature>
<dbReference type="InterPro" id="IPR025836">
    <property type="entry name" value="Zn_knuckle_CX2CX4HX4C"/>
</dbReference>
<gene>
    <name evidence="4" type="ORF">ANE_LOCUS21472</name>
</gene>
<evidence type="ECO:0000256" key="1">
    <source>
        <dbReference type="PROSITE-ProRule" id="PRU00047"/>
    </source>
</evidence>
<dbReference type="OrthoDB" id="1111967at2759"/>
<keyword evidence="1" id="KW-0479">Metal-binding</keyword>
<evidence type="ECO:0000313" key="4">
    <source>
        <dbReference type="EMBL" id="VVB11028.1"/>
    </source>
</evidence>
<evidence type="ECO:0000259" key="3">
    <source>
        <dbReference type="PROSITE" id="PS50158"/>
    </source>
</evidence>
<feature type="region of interest" description="Disordered" evidence="2">
    <location>
        <begin position="92"/>
        <end position="132"/>
    </location>
</feature>
<dbReference type="Proteomes" id="UP000489600">
    <property type="component" value="Unassembled WGS sequence"/>
</dbReference>
<keyword evidence="1" id="KW-0863">Zinc-finger</keyword>
<dbReference type="AlphaFoldDB" id="A0A565CBJ2"/>
<feature type="domain" description="CCHC-type" evidence="3">
    <location>
        <begin position="26"/>
        <end position="41"/>
    </location>
</feature>